<accession>A0ABU7DFE6</accession>
<dbReference type="Proteomes" id="UP001352852">
    <property type="component" value="Unassembled WGS sequence"/>
</dbReference>
<comment type="caution">
    <text evidence="1">The sequence shown here is derived from an EMBL/GenBank/DDBJ whole genome shotgun (WGS) entry which is preliminary data.</text>
</comment>
<evidence type="ECO:0000313" key="2">
    <source>
        <dbReference type="Proteomes" id="UP001352852"/>
    </source>
</evidence>
<proteinExistence type="predicted"/>
<keyword evidence="2" id="KW-1185">Reference proteome</keyword>
<dbReference type="EMBL" id="JAHUTJ010025129">
    <property type="protein sequence ID" value="MED6273682.1"/>
    <property type="molecule type" value="Genomic_DNA"/>
</dbReference>
<protein>
    <submittedName>
        <fullName evidence="1">Uncharacterized protein</fullName>
    </submittedName>
</protein>
<name>A0ABU7DFE6_9TELE</name>
<reference evidence="1 2" key="1">
    <citation type="submission" date="2021-06" db="EMBL/GenBank/DDBJ databases">
        <authorList>
            <person name="Palmer J.M."/>
        </authorList>
    </citation>
    <scope>NUCLEOTIDE SEQUENCE [LARGE SCALE GENOMIC DNA]</scope>
    <source>
        <strain evidence="1 2">CL_MEX2019</strain>
        <tissue evidence="1">Muscle</tissue>
    </source>
</reference>
<gene>
    <name evidence="1" type="ORF">CHARACLAT_008999</name>
</gene>
<evidence type="ECO:0000313" key="1">
    <source>
        <dbReference type="EMBL" id="MED6273682.1"/>
    </source>
</evidence>
<organism evidence="1 2">
    <name type="scientific">Characodon lateralis</name>
    <dbReference type="NCBI Taxonomy" id="208331"/>
    <lineage>
        <taxon>Eukaryota</taxon>
        <taxon>Metazoa</taxon>
        <taxon>Chordata</taxon>
        <taxon>Craniata</taxon>
        <taxon>Vertebrata</taxon>
        <taxon>Euteleostomi</taxon>
        <taxon>Actinopterygii</taxon>
        <taxon>Neopterygii</taxon>
        <taxon>Teleostei</taxon>
        <taxon>Neoteleostei</taxon>
        <taxon>Acanthomorphata</taxon>
        <taxon>Ovalentaria</taxon>
        <taxon>Atherinomorphae</taxon>
        <taxon>Cyprinodontiformes</taxon>
        <taxon>Goodeidae</taxon>
        <taxon>Characodon</taxon>
    </lineage>
</organism>
<sequence length="98" mass="10716">MMFSLLSSAQWKLIRTPLRGLRRTLLRVPAQRVEVIQQWPPSGILPRAHPVGVGAVEPAVRAHQTMAFCCKQSQGSLPGALSLSLSLPFTARCPACRL</sequence>